<evidence type="ECO:0000256" key="5">
    <source>
        <dbReference type="ARBA" id="ARBA00031445"/>
    </source>
</evidence>
<dbReference type="Gene3D" id="3.40.50.2000">
    <property type="entry name" value="Glycogen Phosphorylase B"/>
    <property type="match status" value="1"/>
</dbReference>
<dbReference type="Pfam" id="PF04413">
    <property type="entry name" value="Glycos_transf_N"/>
    <property type="match status" value="1"/>
</dbReference>
<dbReference type="InterPro" id="IPR007507">
    <property type="entry name" value="Glycos_transf_N"/>
</dbReference>
<dbReference type="InterPro" id="IPR038107">
    <property type="entry name" value="Glycos_transf_N_sf"/>
</dbReference>
<accession>A0ABX5LJP0</accession>
<gene>
    <name evidence="9" type="ORF">B0H50_11725</name>
</gene>
<evidence type="ECO:0000256" key="7">
    <source>
        <dbReference type="RuleBase" id="RU365103"/>
    </source>
</evidence>
<keyword evidence="10" id="KW-1185">Reference proteome</keyword>
<dbReference type="GO" id="GO:0016740">
    <property type="term" value="F:transferase activity"/>
    <property type="evidence" value="ECO:0007669"/>
    <property type="project" value="UniProtKB-KW"/>
</dbReference>
<dbReference type="PANTHER" id="PTHR42755:SF1">
    <property type="entry name" value="3-DEOXY-D-MANNO-OCTULOSONIC ACID TRANSFERASE, MITOCHONDRIAL-RELATED"/>
    <property type="match status" value="1"/>
</dbReference>
<evidence type="ECO:0000313" key="10">
    <source>
        <dbReference type="Proteomes" id="UP000245523"/>
    </source>
</evidence>
<sequence>MFGLNAMRKTLGAVALAASKVPAVEEKFKIRDRICGPFPQGPLFWMHGASLGECKMLLALAKILQKDIPEIPQILITTQKVEVLDFLKPIAEKSSIQMALAPLDTQSAMKNFMSAVKPVMLILAENELWPGYLMAMRNAFSEPRIALVSGRFYRCVDTAEFPAIGFVSMQSGADLTRFVAAGDYAVSAKTLVGGDWKLLPWAKSATEIKKIENAPVDTTFLSFHREELSALITMLKMAMQKNETVVLAPRFEEEVSELNEVLLREKIPTVKFPELKKGAVSVVTEYGRLTEVLNLSKSSIIGGSFSRTLGVHDFWESLKLGVATCIGPHYRGQQAAVEALLREGAIAQIQKPADYATRIFPETKNVYQFLAHEREKVVSSYNAFVEFVRTTISADSKNEKESV</sequence>
<keyword evidence="4 7" id="KW-0808">Transferase</keyword>
<dbReference type="PANTHER" id="PTHR42755">
    <property type="entry name" value="3-DEOXY-MANNO-OCTULOSONATE CYTIDYLYLTRANSFERASE"/>
    <property type="match status" value="1"/>
</dbReference>
<evidence type="ECO:0000256" key="6">
    <source>
        <dbReference type="ARBA" id="ARBA00049183"/>
    </source>
</evidence>
<organism evidence="9 10">
    <name type="scientific">Hallerella porci</name>
    <dbReference type="NCBI Taxonomy" id="1945871"/>
    <lineage>
        <taxon>Bacteria</taxon>
        <taxon>Pseudomonadati</taxon>
        <taxon>Fibrobacterota</taxon>
        <taxon>Fibrobacteria</taxon>
        <taxon>Fibrobacterales</taxon>
        <taxon>Fibrobacteraceae</taxon>
        <taxon>Hallerella</taxon>
    </lineage>
</organism>
<comment type="subcellular location">
    <subcellularLocation>
        <location evidence="7">Cell membrane</location>
    </subcellularLocation>
</comment>
<comment type="pathway">
    <text evidence="1 7">Bacterial outer membrane biogenesis; LPS core biosynthesis.</text>
</comment>
<comment type="catalytic activity">
    <reaction evidence="6 7">
        <text>lipid IVA (E. coli) + CMP-3-deoxy-beta-D-manno-octulosonate = alpha-Kdo-(2-&gt;6)-lipid IVA (E. coli) + CMP + H(+)</text>
        <dbReference type="Rhea" id="RHEA:28066"/>
        <dbReference type="ChEBI" id="CHEBI:15378"/>
        <dbReference type="ChEBI" id="CHEBI:58603"/>
        <dbReference type="ChEBI" id="CHEBI:60364"/>
        <dbReference type="ChEBI" id="CHEBI:60377"/>
        <dbReference type="ChEBI" id="CHEBI:85987"/>
        <dbReference type="EC" id="2.4.99.12"/>
    </reaction>
</comment>
<dbReference type="EMBL" id="QGHD01000017">
    <property type="protein sequence ID" value="PWK96056.1"/>
    <property type="molecule type" value="Genomic_DNA"/>
</dbReference>
<feature type="domain" description="3-deoxy-D-manno-octulosonic-acid transferase N-terminal" evidence="8">
    <location>
        <begin position="38"/>
        <end position="152"/>
    </location>
</feature>
<evidence type="ECO:0000313" key="9">
    <source>
        <dbReference type="EMBL" id="PWK96056.1"/>
    </source>
</evidence>
<evidence type="ECO:0000256" key="2">
    <source>
        <dbReference type="ARBA" id="ARBA00012621"/>
    </source>
</evidence>
<evidence type="ECO:0000259" key="8">
    <source>
        <dbReference type="Pfam" id="PF04413"/>
    </source>
</evidence>
<comment type="function">
    <text evidence="7">Involved in lipopolysaccharide (LPS) biosynthesis. Catalyzes the transfer of 3-deoxy-D-manno-octulosonate (Kdo) residue(s) from CMP-Kdo to lipid IV(A), the tetraacyldisaccharide-1,4'-bisphosphate precursor of lipid A.</text>
</comment>
<comment type="similarity">
    <text evidence="7">Belongs to the glycosyltransferase group 1 family.</text>
</comment>
<keyword evidence="7" id="KW-0448">Lipopolysaccharide biosynthesis</keyword>
<dbReference type="Gene3D" id="3.40.50.11720">
    <property type="entry name" value="3-Deoxy-D-manno-octulosonic-acid transferase, N-terminal domain"/>
    <property type="match status" value="1"/>
</dbReference>
<evidence type="ECO:0000256" key="4">
    <source>
        <dbReference type="ARBA" id="ARBA00022679"/>
    </source>
</evidence>
<comment type="caution">
    <text evidence="9">The sequence shown here is derived from an EMBL/GenBank/DDBJ whole genome shotgun (WGS) entry which is preliminary data.</text>
</comment>
<keyword evidence="7" id="KW-0472">Membrane</keyword>
<evidence type="ECO:0000256" key="3">
    <source>
        <dbReference type="ARBA" id="ARBA00019077"/>
    </source>
</evidence>
<name>A0ABX5LJP0_9BACT</name>
<dbReference type="EC" id="2.4.99.12" evidence="2 7"/>
<keyword evidence="7" id="KW-1003">Cell membrane</keyword>
<proteinExistence type="inferred from homology"/>
<dbReference type="Proteomes" id="UP000245523">
    <property type="component" value="Unassembled WGS sequence"/>
</dbReference>
<dbReference type="RefSeq" id="WP_106198323.1">
    <property type="nucleotide sequence ID" value="NZ_QGHD01000017.1"/>
</dbReference>
<reference evidence="9 10" key="1">
    <citation type="submission" date="2018-05" db="EMBL/GenBank/DDBJ databases">
        <title>Animal gut microbial communities from fecal samples from Wisconsin, USA.</title>
        <authorList>
            <person name="Neumann A."/>
        </authorList>
    </citation>
    <scope>NUCLEOTIDE SEQUENCE [LARGE SCALE GENOMIC DNA]</scope>
    <source>
        <strain evidence="9 10">UWS4</strain>
    </source>
</reference>
<evidence type="ECO:0000256" key="1">
    <source>
        <dbReference type="ARBA" id="ARBA00004713"/>
    </source>
</evidence>
<protein>
    <recommendedName>
        <fullName evidence="3 7">3-deoxy-D-manno-octulosonic acid transferase</fullName>
        <shortName evidence="7">Kdo transferase</shortName>
        <ecNumber evidence="2 7">2.4.99.12</ecNumber>
    </recommendedName>
    <alternativeName>
        <fullName evidence="5 7">Lipid IV(A) 3-deoxy-D-manno-octulosonic acid transferase</fullName>
    </alternativeName>
</protein>
<dbReference type="InterPro" id="IPR039901">
    <property type="entry name" value="Kdotransferase"/>
</dbReference>